<dbReference type="AlphaFoldDB" id="A0AB36J4S2"/>
<accession>A0AB36J4S2</accession>
<organism evidence="1 2">
    <name type="scientific">Paenibacillus odorifer</name>
    <dbReference type="NCBI Taxonomy" id="189426"/>
    <lineage>
        <taxon>Bacteria</taxon>
        <taxon>Bacillati</taxon>
        <taxon>Bacillota</taxon>
        <taxon>Bacilli</taxon>
        <taxon>Bacillales</taxon>
        <taxon>Paenibacillaceae</taxon>
        <taxon>Paenibacillus</taxon>
    </lineage>
</organism>
<evidence type="ECO:0000313" key="2">
    <source>
        <dbReference type="Proteomes" id="UP000187323"/>
    </source>
</evidence>
<dbReference type="RefSeq" id="WP_076138812.1">
    <property type="nucleotide sequence ID" value="NZ_MPTO01000047.1"/>
</dbReference>
<dbReference type="InterPro" id="IPR027417">
    <property type="entry name" value="P-loop_NTPase"/>
</dbReference>
<comment type="caution">
    <text evidence="1">The sequence shown here is derived from an EMBL/GenBank/DDBJ whole genome shotgun (WGS) entry which is preliminary data.</text>
</comment>
<dbReference type="Gene3D" id="3.30.420.240">
    <property type="match status" value="1"/>
</dbReference>
<gene>
    <name evidence="1" type="ORF">BSK47_30565</name>
</gene>
<name>A0AB36J4S2_9BACL</name>
<sequence>MLAKLHEQIRKAAEAIGGAKGPKLKYIDLAGEINRKIESEYRDNPAGLKELKGNLDDFEAFCFEFLRIKTKTGDIVPLTLNKAQKKLAKTVFEQINLGKPVRIIILKARQMGFSTTTEAIIYYLSSLQEAKNAFIVAQDSSASENLYDMFRLYYDYIPEHIKPMRKRNNSRRLTFESPAMKDVDRKKEPGLKSKITVQSAENRVLARSETIHYLHISELAFWPENRKKKHLASLFAALSKEPRTVGIIESTANGIEIYKEMWDNAVAGKNDYIPLFFPWFDMPDYRMKLPVDFELTKEEIELKEKFNLADEQLEWRRYTIRNDFEGDEKLFRQEYPSTPEEAFLVTGRTVFNQDKLDAMTKHTKKGIKYSVVIPPAIEGAGYDWTSVKFIEDERGEFEVFSEFDPDREYCIGADVAEGLEGGDASAAYIIDADTGEDVAAVYGQMDLDIYAKQLDYVGRLYGDALLGVETNNVGHSVINTLLNVTFYPNLYHHDSYNAEAGTNENRPGWPTTTVTRPILVDALIEGIREGVWRINDANLISEMKTFVRNRAGKPQAMGKGTLGGCKDDRVLGYGIAHQMRLRRPPSNKHVMLPGIGSVTIKRN</sequence>
<protein>
    <recommendedName>
        <fullName evidence="3">DNA packaging protein</fullName>
    </recommendedName>
</protein>
<dbReference type="Gene3D" id="3.40.50.300">
    <property type="entry name" value="P-loop containing nucleotide triphosphate hydrolases"/>
    <property type="match status" value="1"/>
</dbReference>
<evidence type="ECO:0008006" key="3">
    <source>
        <dbReference type="Google" id="ProtNLM"/>
    </source>
</evidence>
<proteinExistence type="predicted"/>
<dbReference type="EMBL" id="MPTO01000047">
    <property type="protein sequence ID" value="OME10549.1"/>
    <property type="molecule type" value="Genomic_DNA"/>
</dbReference>
<reference evidence="1 2" key="1">
    <citation type="submission" date="2016-10" db="EMBL/GenBank/DDBJ databases">
        <title>Paenibacillus species isolates.</title>
        <authorList>
            <person name="Beno S.M."/>
        </authorList>
    </citation>
    <scope>NUCLEOTIDE SEQUENCE [LARGE SCALE GENOMIC DNA]</scope>
    <source>
        <strain evidence="1 2">FSL H7-0918</strain>
    </source>
</reference>
<evidence type="ECO:0000313" key="1">
    <source>
        <dbReference type="EMBL" id="OME10549.1"/>
    </source>
</evidence>
<dbReference type="Proteomes" id="UP000187323">
    <property type="component" value="Unassembled WGS sequence"/>
</dbReference>